<keyword evidence="1" id="KW-1185">Reference proteome</keyword>
<organism evidence="1 2">
    <name type="scientific">Panagrolaimus superbus</name>
    <dbReference type="NCBI Taxonomy" id="310955"/>
    <lineage>
        <taxon>Eukaryota</taxon>
        <taxon>Metazoa</taxon>
        <taxon>Ecdysozoa</taxon>
        <taxon>Nematoda</taxon>
        <taxon>Chromadorea</taxon>
        <taxon>Rhabditida</taxon>
        <taxon>Tylenchina</taxon>
        <taxon>Panagrolaimomorpha</taxon>
        <taxon>Panagrolaimoidea</taxon>
        <taxon>Panagrolaimidae</taxon>
        <taxon>Panagrolaimus</taxon>
    </lineage>
</organism>
<evidence type="ECO:0000313" key="2">
    <source>
        <dbReference type="WBParaSite" id="PSU_v2.g16445.t1"/>
    </source>
</evidence>
<proteinExistence type="predicted"/>
<dbReference type="AlphaFoldDB" id="A0A914Y8B6"/>
<protein>
    <submittedName>
        <fullName evidence="2">Uncharacterized protein</fullName>
    </submittedName>
</protein>
<sequence>MWLPRNLKSQIFQPNKINYNSSDNQFGYPCYNSGRAWTYLSQIEAKHAYHIDDAWINANMIWQGCK</sequence>
<accession>A0A914Y8B6</accession>
<dbReference type="WBParaSite" id="PSU_v2.g16445.t1">
    <property type="protein sequence ID" value="PSU_v2.g16445.t1"/>
    <property type="gene ID" value="PSU_v2.g16445"/>
</dbReference>
<name>A0A914Y8B6_9BILA</name>
<evidence type="ECO:0000313" key="1">
    <source>
        <dbReference type="Proteomes" id="UP000887577"/>
    </source>
</evidence>
<reference evidence="2" key="1">
    <citation type="submission" date="2022-11" db="UniProtKB">
        <authorList>
            <consortium name="WormBaseParasite"/>
        </authorList>
    </citation>
    <scope>IDENTIFICATION</scope>
</reference>
<dbReference type="Proteomes" id="UP000887577">
    <property type="component" value="Unplaced"/>
</dbReference>